<protein>
    <submittedName>
        <fullName evidence="2">Uncharacterized protein</fullName>
    </submittedName>
</protein>
<evidence type="ECO:0000313" key="3">
    <source>
        <dbReference type="Proteomes" id="UP000467840"/>
    </source>
</evidence>
<sequence>MIPMEVIDPFCLTFQSWWSSRFYNVIVRTLALGPHVSKARKPQAPPIVPLEVSDNSDTNSGTCSSADTSFTGDAFSKRHSGTQKEVQSLATSESDRATQEVPITSALALVTSSTPISSAISSQRAIPLANIVDPL</sequence>
<accession>A0A6A6LDX4</accession>
<feature type="compositionally biased region" description="Polar residues" evidence="1">
    <location>
        <begin position="53"/>
        <end position="71"/>
    </location>
</feature>
<evidence type="ECO:0000313" key="2">
    <source>
        <dbReference type="EMBL" id="KAF2298787.1"/>
    </source>
</evidence>
<proteinExistence type="predicted"/>
<evidence type="ECO:0000256" key="1">
    <source>
        <dbReference type="SAM" id="MobiDB-lite"/>
    </source>
</evidence>
<reference evidence="2 3" key="1">
    <citation type="journal article" date="2020" name="Mol. Plant">
        <title>The Chromosome-Based Rubber Tree Genome Provides New Insights into Spurge Genome Evolution and Rubber Biosynthesis.</title>
        <authorList>
            <person name="Liu J."/>
            <person name="Shi C."/>
            <person name="Shi C.C."/>
            <person name="Li W."/>
            <person name="Zhang Q.J."/>
            <person name="Zhang Y."/>
            <person name="Li K."/>
            <person name="Lu H.F."/>
            <person name="Shi C."/>
            <person name="Zhu S.T."/>
            <person name="Xiao Z.Y."/>
            <person name="Nan H."/>
            <person name="Yue Y."/>
            <person name="Zhu X.G."/>
            <person name="Wu Y."/>
            <person name="Hong X.N."/>
            <person name="Fan G.Y."/>
            <person name="Tong Y."/>
            <person name="Zhang D."/>
            <person name="Mao C.L."/>
            <person name="Liu Y.L."/>
            <person name="Hao S.J."/>
            <person name="Liu W.Q."/>
            <person name="Lv M.Q."/>
            <person name="Zhang H.B."/>
            <person name="Liu Y."/>
            <person name="Hu-Tang G.R."/>
            <person name="Wang J.P."/>
            <person name="Wang J.H."/>
            <person name="Sun Y.H."/>
            <person name="Ni S.B."/>
            <person name="Chen W.B."/>
            <person name="Zhang X.C."/>
            <person name="Jiao Y.N."/>
            <person name="Eichler E.E."/>
            <person name="Li G.H."/>
            <person name="Liu X."/>
            <person name="Gao L.Z."/>
        </authorList>
    </citation>
    <scope>NUCLEOTIDE SEQUENCE [LARGE SCALE GENOMIC DNA]</scope>
    <source>
        <strain evidence="3">cv. GT1</strain>
        <tissue evidence="2">Leaf</tissue>
    </source>
</reference>
<dbReference type="EMBL" id="JAAGAX010000011">
    <property type="protein sequence ID" value="KAF2298787.1"/>
    <property type="molecule type" value="Genomic_DNA"/>
</dbReference>
<dbReference type="Proteomes" id="UP000467840">
    <property type="component" value="Chromosome 1"/>
</dbReference>
<comment type="caution">
    <text evidence="2">The sequence shown here is derived from an EMBL/GenBank/DDBJ whole genome shotgun (WGS) entry which is preliminary data.</text>
</comment>
<feature type="compositionally biased region" description="Polar residues" evidence="1">
    <location>
        <begin position="83"/>
        <end position="92"/>
    </location>
</feature>
<name>A0A6A6LDX4_HEVBR</name>
<organism evidence="2 3">
    <name type="scientific">Hevea brasiliensis</name>
    <name type="common">Para rubber tree</name>
    <name type="synonym">Siphonia brasiliensis</name>
    <dbReference type="NCBI Taxonomy" id="3981"/>
    <lineage>
        <taxon>Eukaryota</taxon>
        <taxon>Viridiplantae</taxon>
        <taxon>Streptophyta</taxon>
        <taxon>Embryophyta</taxon>
        <taxon>Tracheophyta</taxon>
        <taxon>Spermatophyta</taxon>
        <taxon>Magnoliopsida</taxon>
        <taxon>eudicotyledons</taxon>
        <taxon>Gunneridae</taxon>
        <taxon>Pentapetalae</taxon>
        <taxon>rosids</taxon>
        <taxon>fabids</taxon>
        <taxon>Malpighiales</taxon>
        <taxon>Euphorbiaceae</taxon>
        <taxon>Crotonoideae</taxon>
        <taxon>Micrandreae</taxon>
        <taxon>Hevea</taxon>
    </lineage>
</organism>
<feature type="region of interest" description="Disordered" evidence="1">
    <location>
        <begin position="38"/>
        <end position="98"/>
    </location>
</feature>
<keyword evidence="3" id="KW-1185">Reference proteome</keyword>
<gene>
    <name evidence="2" type="ORF">GH714_027656</name>
</gene>
<dbReference type="AlphaFoldDB" id="A0A6A6LDX4"/>